<evidence type="ECO:0000256" key="9">
    <source>
        <dbReference type="ARBA" id="ARBA00023180"/>
    </source>
</evidence>
<organism evidence="14 15">
    <name type="scientific">Daphnia magna</name>
    <dbReference type="NCBI Taxonomy" id="35525"/>
    <lineage>
        <taxon>Eukaryota</taxon>
        <taxon>Metazoa</taxon>
        <taxon>Ecdysozoa</taxon>
        <taxon>Arthropoda</taxon>
        <taxon>Crustacea</taxon>
        <taxon>Branchiopoda</taxon>
        <taxon>Diplostraca</taxon>
        <taxon>Cladocera</taxon>
        <taxon>Anomopoda</taxon>
        <taxon>Daphniidae</taxon>
        <taxon>Daphnia</taxon>
    </lineage>
</organism>
<keyword evidence="8" id="KW-1015">Disulfide bond</keyword>
<evidence type="ECO:0000256" key="8">
    <source>
        <dbReference type="ARBA" id="ARBA00023157"/>
    </source>
</evidence>
<evidence type="ECO:0000256" key="11">
    <source>
        <dbReference type="SAM" id="MobiDB-lite"/>
    </source>
</evidence>
<evidence type="ECO:0000256" key="12">
    <source>
        <dbReference type="SAM" id="SignalP"/>
    </source>
</evidence>
<keyword evidence="6 10" id="KW-0862">Zinc</keyword>
<evidence type="ECO:0000256" key="4">
    <source>
        <dbReference type="ARBA" id="ARBA00022737"/>
    </source>
</evidence>
<keyword evidence="7" id="KW-0482">Metalloprotease</keyword>
<dbReference type="STRING" id="35525.A0A164NDJ1"/>
<dbReference type="GO" id="GO:0030198">
    <property type="term" value="P:extracellular matrix organization"/>
    <property type="evidence" value="ECO:0007669"/>
    <property type="project" value="TreeGrafter"/>
</dbReference>
<dbReference type="EMBL" id="LRGB01002860">
    <property type="protein sequence ID" value="KZS05860.1"/>
    <property type="molecule type" value="Genomic_DNA"/>
</dbReference>
<accession>A0A164NDJ1</accession>
<dbReference type="InterPro" id="IPR050439">
    <property type="entry name" value="ADAMTS_ADAMTS-like"/>
</dbReference>
<keyword evidence="14" id="KW-0401">Integrin</keyword>
<feature type="domain" description="Peptidase M12B" evidence="13">
    <location>
        <begin position="324"/>
        <end position="406"/>
    </location>
</feature>
<evidence type="ECO:0000313" key="15">
    <source>
        <dbReference type="Proteomes" id="UP000076858"/>
    </source>
</evidence>
<evidence type="ECO:0000256" key="3">
    <source>
        <dbReference type="ARBA" id="ARBA00022729"/>
    </source>
</evidence>
<keyword evidence="2 10" id="KW-0479">Metal-binding</keyword>
<proteinExistence type="predicted"/>
<keyword evidence="9" id="KW-0325">Glycoprotein</keyword>
<keyword evidence="4" id="KW-0677">Repeat</keyword>
<evidence type="ECO:0000256" key="6">
    <source>
        <dbReference type="ARBA" id="ARBA00022833"/>
    </source>
</evidence>
<dbReference type="SUPFAM" id="SSF55486">
    <property type="entry name" value="Metalloproteases ('zincins'), catalytic domain"/>
    <property type="match status" value="1"/>
</dbReference>
<evidence type="ECO:0000256" key="1">
    <source>
        <dbReference type="ARBA" id="ARBA00022670"/>
    </source>
</evidence>
<dbReference type="InterPro" id="IPR041645">
    <property type="entry name" value="ADAMTS_CR_2"/>
</dbReference>
<dbReference type="PROSITE" id="PS50215">
    <property type="entry name" value="ADAM_MEPRO"/>
    <property type="match status" value="1"/>
</dbReference>
<keyword evidence="1" id="KW-0645">Protease</keyword>
<evidence type="ECO:0000256" key="7">
    <source>
        <dbReference type="ARBA" id="ARBA00023049"/>
    </source>
</evidence>
<keyword evidence="5" id="KW-0378">Hydrolase</keyword>
<dbReference type="InterPro" id="IPR002870">
    <property type="entry name" value="Peptidase_M12B_N"/>
</dbReference>
<dbReference type="GO" id="GO:0046872">
    <property type="term" value="F:metal ion binding"/>
    <property type="evidence" value="ECO:0007669"/>
    <property type="project" value="UniProtKB-KW"/>
</dbReference>
<evidence type="ECO:0000313" key="14">
    <source>
        <dbReference type="EMBL" id="KZS05860.1"/>
    </source>
</evidence>
<dbReference type="InterPro" id="IPR024079">
    <property type="entry name" value="MetalloPept_cat_dom_sf"/>
</dbReference>
<protein>
    <submittedName>
        <fullName evidence="14">Putative A disintegrin and metalloproteinase with thrombospondin motifs 2</fullName>
    </submittedName>
</protein>
<dbReference type="GO" id="GO:0007229">
    <property type="term" value="P:integrin-mediated signaling pathway"/>
    <property type="evidence" value="ECO:0007669"/>
    <property type="project" value="UniProtKB-KW"/>
</dbReference>
<reference evidence="14 15" key="1">
    <citation type="submission" date="2016-03" db="EMBL/GenBank/DDBJ databases">
        <title>EvidentialGene: Evidence-directed Construction of Genes on Genomes.</title>
        <authorList>
            <person name="Gilbert D.G."/>
            <person name="Choi J.-H."/>
            <person name="Mockaitis K."/>
            <person name="Colbourne J."/>
            <person name="Pfrender M."/>
        </authorList>
    </citation>
    <scope>NUCLEOTIDE SEQUENCE [LARGE SCALE GENOMIC DNA]</scope>
    <source>
        <strain evidence="14 15">Xinb3</strain>
        <tissue evidence="14">Complete organism</tissue>
    </source>
</reference>
<dbReference type="Proteomes" id="UP000076858">
    <property type="component" value="Unassembled WGS sequence"/>
</dbReference>
<evidence type="ECO:0000256" key="2">
    <source>
        <dbReference type="ARBA" id="ARBA00022723"/>
    </source>
</evidence>
<dbReference type="Pfam" id="PF01562">
    <property type="entry name" value="Pep_M12B_propep"/>
    <property type="match status" value="1"/>
</dbReference>
<feature type="chain" id="PRO_5013017686" evidence="12">
    <location>
        <begin position="16"/>
        <end position="759"/>
    </location>
</feature>
<dbReference type="Gene3D" id="3.40.1620.60">
    <property type="match status" value="1"/>
</dbReference>
<feature type="signal peptide" evidence="12">
    <location>
        <begin position="1"/>
        <end position="15"/>
    </location>
</feature>
<dbReference type="OrthoDB" id="9942326at2759"/>
<evidence type="ECO:0000259" key="13">
    <source>
        <dbReference type="PROSITE" id="PS50215"/>
    </source>
</evidence>
<dbReference type="Pfam" id="PF17771">
    <property type="entry name" value="ADAMTS_CR_2"/>
    <property type="match status" value="1"/>
</dbReference>
<comment type="caution">
    <text evidence="10">Lacks conserved residue(s) required for the propagation of feature annotation.</text>
</comment>
<gene>
    <name evidence="14" type="ORF">APZ42_030847</name>
</gene>
<dbReference type="PANTHER" id="PTHR13723">
    <property type="entry name" value="ADAMTS A DISINTEGRIN AND METALLOPROTEASE WITH THROMBOSPONDIN MOTIFS PROTEASE"/>
    <property type="match status" value="1"/>
</dbReference>
<dbReference type="Pfam" id="PF13574">
    <property type="entry name" value="Reprolysin_2"/>
    <property type="match status" value="1"/>
</dbReference>
<keyword evidence="3 12" id="KW-0732">Signal</keyword>
<evidence type="ECO:0000256" key="5">
    <source>
        <dbReference type="ARBA" id="ARBA00022801"/>
    </source>
</evidence>
<dbReference type="InterPro" id="IPR001590">
    <property type="entry name" value="Peptidase_M12B"/>
</dbReference>
<dbReference type="AlphaFoldDB" id="A0A164NDJ1"/>
<dbReference type="GO" id="GO:0031012">
    <property type="term" value="C:extracellular matrix"/>
    <property type="evidence" value="ECO:0007669"/>
    <property type="project" value="TreeGrafter"/>
</dbReference>
<feature type="binding site" evidence="10">
    <location>
        <position position="370"/>
    </location>
    <ligand>
        <name>Zn(2+)</name>
        <dbReference type="ChEBI" id="CHEBI:29105"/>
        <note>catalytic</note>
    </ligand>
</feature>
<dbReference type="GO" id="GO:0006508">
    <property type="term" value="P:proteolysis"/>
    <property type="evidence" value="ECO:0007669"/>
    <property type="project" value="UniProtKB-KW"/>
</dbReference>
<feature type="binding site" evidence="10">
    <location>
        <position position="366"/>
    </location>
    <ligand>
        <name>Zn(2+)</name>
        <dbReference type="ChEBI" id="CHEBI:29105"/>
        <note>catalytic</note>
    </ligand>
</feature>
<sequence length="759" mass="84097">MKWILFLSAIALTSARVLQPNSELFRKLHTLMTVDELGRIFGVVNSSQVDEYEVIYIRRHRVSAPTRPFPNGDNRNTKRSSPQDSHAHYSFSANGKTYNLKMRPNTFLMAPNMKTVVRSGGLLGEEIVKEHPRGTECHFLHTDGEVVAALIPSRFRQMLSLPPDNEDETIIIGAHIVRPIDPLPHFQAHQASCEVELPIRMRAKNVTREPVMKTKTFEKRKSNKIPTGKQNQHTRKNALEKSITEKSAPNKVIELGIFVDSAALALFMPYFGTQEYVKLRELVLAFVNAMQALYHLPSLGQRVDLSIVYMEFHAKPPATLHTGGLSTVTGVCTGIYNCVIGELGVTNQQGQTYPSTGFNSVYVMAHEIGHNLGMSHDSSGNVCARDGFIMSPSRGVVGETTWSTCSAKTLAAITETCMNDVPTGKFPDYNHNKYGNKPGQLWSADEQCRILLRDKAAVAYFASNADLAESCNSMKCKTPNRDGYYISGPALPGTICGSSMWCNGGECVSVGRALIAKSVQGGWSDWTHKPCQSGCLEKSQGAVESERECNDPTPSDVLHRCEGASVKTSICDDTQVCDGKSRLPSVEFAKQQCAKFSQQMPFIDGKGVGIQAAYSERRPWQSCAIFCKRNDREGFYTPRFELNSLPKVSAHFPDGTWCGNDGKMDLYCLQRSCVSTKVAEGLVRSEGKNTDLNFANNAQMTGKIHHKIPTSLEDYFMLDNDGNPLKEEIDAETLKVAEETLKSHFGYEDIDFITLKPPQ</sequence>
<dbReference type="Gene3D" id="3.40.390.10">
    <property type="entry name" value="Collagenase (Catalytic Domain)"/>
    <property type="match status" value="1"/>
</dbReference>
<feature type="region of interest" description="Disordered" evidence="11">
    <location>
        <begin position="65"/>
        <end position="91"/>
    </location>
</feature>
<name>A0A164NDJ1_9CRUS</name>
<evidence type="ECO:0000256" key="10">
    <source>
        <dbReference type="PROSITE-ProRule" id="PRU00276"/>
    </source>
</evidence>
<feature type="binding site" evidence="10">
    <location>
        <position position="376"/>
    </location>
    <ligand>
        <name>Zn(2+)</name>
        <dbReference type="ChEBI" id="CHEBI:29105"/>
        <note>catalytic</note>
    </ligand>
</feature>
<feature type="active site" evidence="10">
    <location>
        <position position="367"/>
    </location>
</feature>
<comment type="caution">
    <text evidence="14">The sequence shown here is derived from an EMBL/GenBank/DDBJ whole genome shotgun (WGS) entry which is preliminary data.</text>
</comment>
<dbReference type="PANTHER" id="PTHR13723:SF294">
    <property type="entry name" value="A DISINTEGRIN AND METALLOPROTEINASE WITH THROMBOSPONDIN MOTIFS 7-LIKE PROTEIN"/>
    <property type="match status" value="1"/>
</dbReference>
<dbReference type="GO" id="GO:0004222">
    <property type="term" value="F:metalloendopeptidase activity"/>
    <property type="evidence" value="ECO:0007669"/>
    <property type="project" value="InterPro"/>
</dbReference>
<keyword evidence="15" id="KW-1185">Reference proteome</keyword>